<evidence type="ECO:0000259" key="3">
    <source>
        <dbReference type="Pfam" id="PF22613"/>
    </source>
</evidence>
<dbReference type="Gene3D" id="3.40.50.920">
    <property type="match status" value="1"/>
</dbReference>
<dbReference type="EMBL" id="JBHEZZ010000004">
    <property type="protein sequence ID" value="MFC1401793.1"/>
    <property type="molecule type" value="Genomic_DNA"/>
</dbReference>
<evidence type="ECO:0000256" key="1">
    <source>
        <dbReference type="ARBA" id="ARBA00022723"/>
    </source>
</evidence>
<dbReference type="InterPro" id="IPR033247">
    <property type="entry name" value="Transketolase_fam"/>
</dbReference>
<protein>
    <submittedName>
        <fullName evidence="4">Transketolase</fullName>
    </submittedName>
</protein>
<dbReference type="PANTHER" id="PTHR43522">
    <property type="entry name" value="TRANSKETOLASE"/>
    <property type="match status" value="1"/>
</dbReference>
<dbReference type="InterPro" id="IPR055152">
    <property type="entry name" value="Transketolase-like_C_2"/>
</dbReference>
<evidence type="ECO:0000313" key="5">
    <source>
        <dbReference type="Proteomes" id="UP001592528"/>
    </source>
</evidence>
<keyword evidence="2" id="KW-0460">Magnesium</keyword>
<reference evidence="4 5" key="1">
    <citation type="submission" date="2024-09" db="EMBL/GenBank/DDBJ databases">
        <authorList>
            <person name="Lee S.D."/>
        </authorList>
    </citation>
    <scope>NUCLEOTIDE SEQUENCE [LARGE SCALE GENOMIC DNA]</scope>
    <source>
        <strain evidence="4 5">N1-5</strain>
    </source>
</reference>
<evidence type="ECO:0000313" key="4">
    <source>
        <dbReference type="EMBL" id="MFC1401793.1"/>
    </source>
</evidence>
<keyword evidence="5" id="KW-1185">Reference proteome</keyword>
<sequence>RVVSMPCVEWFQEQDLAYRDTVLPPAVRARVAVEAGIALTWHRYVGDLGYVISLDHFGASADAPTLYRKFGITADAVVRAATYSLARQPQETA</sequence>
<accession>A0ABV6UK32</accession>
<dbReference type="RefSeq" id="WP_415860321.1">
    <property type="nucleotide sequence ID" value="NZ_JBHEZZ010000004.1"/>
</dbReference>
<organism evidence="4 5">
    <name type="scientific">Streptacidiphilus cavernicola</name>
    <dbReference type="NCBI Taxonomy" id="3342716"/>
    <lineage>
        <taxon>Bacteria</taxon>
        <taxon>Bacillati</taxon>
        <taxon>Actinomycetota</taxon>
        <taxon>Actinomycetes</taxon>
        <taxon>Kitasatosporales</taxon>
        <taxon>Streptomycetaceae</taxon>
        <taxon>Streptacidiphilus</taxon>
    </lineage>
</organism>
<dbReference type="Pfam" id="PF22613">
    <property type="entry name" value="Transketolase_C_1"/>
    <property type="match status" value="1"/>
</dbReference>
<dbReference type="SUPFAM" id="SSF52922">
    <property type="entry name" value="TK C-terminal domain-like"/>
    <property type="match status" value="1"/>
</dbReference>
<feature type="domain" description="Transketolase-like C-terminal" evidence="3">
    <location>
        <begin position="1"/>
        <end position="73"/>
    </location>
</feature>
<proteinExistence type="predicted"/>
<name>A0ABV6UK32_9ACTN</name>
<keyword evidence="1" id="KW-0479">Metal-binding</keyword>
<gene>
    <name evidence="4" type="ORF">ACEZDJ_10875</name>
</gene>
<dbReference type="PANTHER" id="PTHR43522:SF2">
    <property type="entry name" value="TRANSKETOLASE 1-RELATED"/>
    <property type="match status" value="1"/>
</dbReference>
<dbReference type="Proteomes" id="UP001592528">
    <property type="component" value="Unassembled WGS sequence"/>
</dbReference>
<comment type="caution">
    <text evidence="4">The sequence shown here is derived from an EMBL/GenBank/DDBJ whole genome shotgun (WGS) entry which is preliminary data.</text>
</comment>
<dbReference type="InterPro" id="IPR009014">
    <property type="entry name" value="Transketo_C/PFOR_II"/>
</dbReference>
<feature type="non-terminal residue" evidence="4">
    <location>
        <position position="1"/>
    </location>
</feature>
<evidence type="ECO:0000256" key="2">
    <source>
        <dbReference type="ARBA" id="ARBA00022842"/>
    </source>
</evidence>